<sequence length="67" mass="7561">MLDANFQTRLSKGGFSRFLLEIINSYSPVLNLFVENFSLLYEPSFSDSNFDGLTEHLVVGSSLLKIQ</sequence>
<dbReference type="EMBL" id="PITI01000322">
    <property type="protein sequence ID" value="TBU07128.1"/>
    <property type="molecule type" value="Genomic_DNA"/>
</dbReference>
<dbReference type="VEuPathDB" id="MicrosporidiaDB:CWI36_0322p0020"/>
<evidence type="ECO:0000313" key="1">
    <source>
        <dbReference type="EMBL" id="TBU07128.1"/>
    </source>
</evidence>
<proteinExistence type="predicted"/>
<dbReference type="AlphaFoldDB" id="A0A4Q9LGB0"/>
<name>A0A4Q9LGB0_9MICR</name>
<accession>A0A4Q9LGB0</accession>
<gene>
    <name evidence="1" type="ORF">CWI36_0322p0020</name>
</gene>
<protein>
    <submittedName>
        <fullName evidence="1">Uncharacterized protein</fullName>
    </submittedName>
</protein>
<reference evidence="1 2" key="1">
    <citation type="submission" date="2017-12" db="EMBL/GenBank/DDBJ databases">
        <authorList>
            <person name="Pombert J.-F."/>
            <person name="Haag K.L."/>
            <person name="Ebert D."/>
        </authorList>
    </citation>
    <scope>NUCLEOTIDE SEQUENCE [LARGE SCALE GENOMIC DNA]</scope>
    <source>
        <strain evidence="1">BE-OM-2</strain>
    </source>
</reference>
<organism evidence="1 2">
    <name type="scientific">Hamiltosporidium magnivora</name>
    <dbReference type="NCBI Taxonomy" id="148818"/>
    <lineage>
        <taxon>Eukaryota</taxon>
        <taxon>Fungi</taxon>
        <taxon>Fungi incertae sedis</taxon>
        <taxon>Microsporidia</taxon>
        <taxon>Dubosqiidae</taxon>
        <taxon>Hamiltosporidium</taxon>
    </lineage>
</organism>
<comment type="caution">
    <text evidence="1">The sequence shown here is derived from an EMBL/GenBank/DDBJ whole genome shotgun (WGS) entry which is preliminary data.</text>
</comment>
<evidence type="ECO:0000313" key="2">
    <source>
        <dbReference type="Proteomes" id="UP000291404"/>
    </source>
</evidence>
<keyword evidence="2" id="KW-1185">Reference proteome</keyword>
<dbReference type="Proteomes" id="UP000291404">
    <property type="component" value="Unassembled WGS sequence"/>
</dbReference>